<dbReference type="AlphaFoldDB" id="A0A1C5ILE0"/>
<evidence type="ECO:0000256" key="3">
    <source>
        <dbReference type="ARBA" id="ARBA00022723"/>
    </source>
</evidence>
<evidence type="ECO:0000256" key="5">
    <source>
        <dbReference type="ARBA" id="ARBA00023002"/>
    </source>
</evidence>
<keyword evidence="12" id="KW-1185">Reference proteome</keyword>
<dbReference type="GO" id="GO:0004497">
    <property type="term" value="F:monooxygenase activity"/>
    <property type="evidence" value="ECO:0007669"/>
    <property type="project" value="UniProtKB-KW"/>
</dbReference>
<dbReference type="GO" id="GO:0005506">
    <property type="term" value="F:iron ion binding"/>
    <property type="evidence" value="ECO:0007669"/>
    <property type="project" value="InterPro"/>
</dbReference>
<dbReference type="EMBL" id="FMDN01000012">
    <property type="protein sequence ID" value="SCG58586.1"/>
    <property type="molecule type" value="Genomic_DNA"/>
</dbReference>
<dbReference type="PRINTS" id="PR00359">
    <property type="entry name" value="BP450"/>
</dbReference>
<gene>
    <name evidence="11" type="ORF">GA0070560_11278</name>
</gene>
<dbReference type="InterPro" id="IPR017972">
    <property type="entry name" value="Cyt_P450_CS"/>
</dbReference>
<protein>
    <submittedName>
        <fullName evidence="11">Cytochrome P450</fullName>
    </submittedName>
</protein>
<reference evidence="12" key="1">
    <citation type="submission" date="2016-06" db="EMBL/GenBank/DDBJ databases">
        <authorList>
            <person name="Varghese N."/>
        </authorList>
    </citation>
    <scope>NUCLEOTIDE SEQUENCE [LARGE SCALE GENOMIC DNA]</scope>
    <source>
        <strain evidence="12">DSM 43171</strain>
    </source>
</reference>
<dbReference type="Gene3D" id="1.10.630.10">
    <property type="entry name" value="Cytochrome P450"/>
    <property type="match status" value="1"/>
</dbReference>
<evidence type="ECO:0000256" key="6">
    <source>
        <dbReference type="ARBA" id="ARBA00023004"/>
    </source>
</evidence>
<evidence type="ECO:0000256" key="4">
    <source>
        <dbReference type="ARBA" id="ARBA00022857"/>
    </source>
</evidence>
<evidence type="ECO:0000256" key="8">
    <source>
        <dbReference type="ARBA" id="ARBA00023194"/>
    </source>
</evidence>
<keyword evidence="5 10" id="KW-0560">Oxidoreductase</keyword>
<keyword evidence="6 10" id="KW-0408">Iron</keyword>
<dbReference type="PANTHER" id="PTHR46696:SF3">
    <property type="entry name" value="PULCHERRIMINIC ACID SYNTHASE"/>
    <property type="match status" value="1"/>
</dbReference>
<keyword evidence="4" id="KW-0521">NADP</keyword>
<dbReference type="CDD" id="cd11032">
    <property type="entry name" value="P450_EryK-like"/>
    <property type="match status" value="1"/>
</dbReference>
<evidence type="ECO:0000256" key="2">
    <source>
        <dbReference type="ARBA" id="ARBA00022617"/>
    </source>
</evidence>
<dbReference type="STRING" id="47864.GA0070560_11278"/>
<dbReference type="PANTHER" id="PTHR46696">
    <property type="entry name" value="P450, PUTATIVE (EUROFUNG)-RELATED"/>
    <property type="match status" value="1"/>
</dbReference>
<proteinExistence type="inferred from homology"/>
<keyword evidence="3 10" id="KW-0479">Metal-binding</keyword>
<comment type="pathway">
    <text evidence="9">Antibiotic biosynthesis; mycinamicin biosynthesis.</text>
</comment>
<dbReference type="InterPro" id="IPR036396">
    <property type="entry name" value="Cyt_P450_sf"/>
</dbReference>
<evidence type="ECO:0000256" key="10">
    <source>
        <dbReference type="RuleBase" id="RU000461"/>
    </source>
</evidence>
<evidence type="ECO:0000256" key="7">
    <source>
        <dbReference type="ARBA" id="ARBA00023033"/>
    </source>
</evidence>
<dbReference type="GO" id="GO:0020037">
    <property type="term" value="F:heme binding"/>
    <property type="evidence" value="ECO:0007669"/>
    <property type="project" value="InterPro"/>
</dbReference>
<dbReference type="FunFam" id="1.10.630.10:FF:000018">
    <property type="entry name" value="Cytochrome P450 monooxygenase"/>
    <property type="match status" value="1"/>
</dbReference>
<dbReference type="InterPro" id="IPR002397">
    <property type="entry name" value="Cyt_P450_B"/>
</dbReference>
<evidence type="ECO:0000256" key="9">
    <source>
        <dbReference type="ARBA" id="ARBA00060683"/>
    </source>
</evidence>
<dbReference type="GO" id="GO:0017000">
    <property type="term" value="P:antibiotic biosynthetic process"/>
    <property type="evidence" value="ECO:0007669"/>
    <property type="project" value="UniProtKB-KW"/>
</dbReference>
<name>A0A1C5ILE0_9ACTN</name>
<dbReference type="SUPFAM" id="SSF48264">
    <property type="entry name" value="Cytochrome P450"/>
    <property type="match status" value="1"/>
</dbReference>
<evidence type="ECO:0000313" key="11">
    <source>
        <dbReference type="EMBL" id="SCG58586.1"/>
    </source>
</evidence>
<keyword evidence="8" id="KW-0045">Antibiotic biosynthesis</keyword>
<dbReference type="InterPro" id="IPR001128">
    <property type="entry name" value="Cyt_P450"/>
</dbReference>
<keyword evidence="7 10" id="KW-0503">Monooxygenase</keyword>
<evidence type="ECO:0000313" key="12">
    <source>
        <dbReference type="Proteomes" id="UP000199408"/>
    </source>
</evidence>
<accession>A0A1C5ILE0</accession>
<keyword evidence="2 10" id="KW-0349">Heme</keyword>
<evidence type="ECO:0000256" key="1">
    <source>
        <dbReference type="ARBA" id="ARBA00010617"/>
    </source>
</evidence>
<dbReference type="Proteomes" id="UP000199408">
    <property type="component" value="Unassembled WGS sequence"/>
</dbReference>
<organism evidence="11 12">
    <name type="scientific">Micromonospora halophytica</name>
    <dbReference type="NCBI Taxonomy" id="47864"/>
    <lineage>
        <taxon>Bacteria</taxon>
        <taxon>Bacillati</taxon>
        <taxon>Actinomycetota</taxon>
        <taxon>Actinomycetes</taxon>
        <taxon>Micromonosporales</taxon>
        <taxon>Micromonosporaceae</taxon>
        <taxon>Micromonospora</taxon>
    </lineage>
</organism>
<comment type="similarity">
    <text evidence="1 10">Belongs to the cytochrome P450 family.</text>
</comment>
<sequence>MGGPHIPEKMRDMLALYQSKRQSEPVSLDETSGRWQVFGYRDGVTVATDAKRFSNDLSAFIPDHEELKTFTKGNFQAMDDPRHRQMRSLVSQGFTPKFVQGLAPRIEQVATELLDRIRDQGRDRIDLVGDLAHPLPVTVIAEVMGLPVADRHLFRKWADALLVDNGVDALFSEEGVAAMAPSIREMNQYLLSHVREYRASDKAGLIRALVAAETDGRRLDDQEIVGFLALLLIAGHLTTSTMFTNAILCLDENPGAMKEIRADRGLIPDMLEEVLRYRSPLVWLDRRATEDVELGGKRIPEGSLVSVSLVSVGRDESEFKDPDTFDIHREQIRHLAFGMGIHFCLGAPLARMEVRIALNAMLDRYDDFRIPTDEPIVFHDPKDFNGTKYLPLDLVVR</sequence>
<dbReference type="GO" id="GO:0016705">
    <property type="term" value="F:oxidoreductase activity, acting on paired donors, with incorporation or reduction of molecular oxygen"/>
    <property type="evidence" value="ECO:0007669"/>
    <property type="project" value="InterPro"/>
</dbReference>
<dbReference type="PROSITE" id="PS00086">
    <property type="entry name" value="CYTOCHROME_P450"/>
    <property type="match status" value="1"/>
</dbReference>
<dbReference type="Pfam" id="PF00067">
    <property type="entry name" value="p450"/>
    <property type="match status" value="1"/>
</dbReference>